<evidence type="ECO:0000256" key="2">
    <source>
        <dbReference type="ARBA" id="ARBA00022670"/>
    </source>
</evidence>
<dbReference type="PANTHER" id="PTHR12378:SF80">
    <property type="entry name" value="IP06716P-RELATED"/>
    <property type="match status" value="1"/>
</dbReference>
<comment type="caution">
    <text evidence="7">The sequence shown here is derived from an EMBL/GenBank/DDBJ whole genome shotgun (WGS) entry which is preliminary data.</text>
</comment>
<sequence length="1400" mass="154214">MACMGQRRASRQGALAHRQEEDGLRCVGRLPQQVTLQGNRSVLRAAEGHLEIFQPGGWLTTDAWVPTDAEVSYIEDGMPRMVVSKLEAAPQRQQVHETFWEFFSMRVDVRLPDPAVYRDAEETEYSFRWITKLGGEARCSCSTAGKPLAPRKLRTLRRRPKGLTVQVEASHESDGLPLLACELQWCQFSWTSWSSKLVTAEDAGSVAVWEIFLENLSLCSDYQLRARFCNAVGWSQDFTEGSGRTSDIASAPWDLKLVARRPKQVIFECQVKDPEGAPITDLEVQLCGKVTWGAATPPRCSASVPSWDWDELGGGPSRSVQVTVSNLPADVTSEVRVWSQNLVGRSRVPSSTLLCQPSSRPEEVKDLHCSRRALEFIELQWRTQDPEGAPILECTVEFWCESSIWATVQQAPVSRTDEHSHSSWTATLCGLAMETAYVVRLRSSNEVGTKEDIASFRTAQRPVAPKTLTCGDITATTIQLRFELSYDPGQLCCVVGLSKLLLEEAGTLSWAAVVEEKVKILQALVKGDRLHALVEVQGLQSDCGYRFRLWPENPVGRSFQPSGVLDCRTSHKPERPRELRVEPKGPYHVRLYWEVPDPAGAPVYGAVVEVSVQSMFGSWRSMGEGSLQRYGRGWMQAVYGLEPQQEYIFRVKAQNDSGWSEWSDLLVWTSVSTPRIQTQMASLHRIHDASRSNDSGRAASLMLTFPVSAPAAAPCAAVAVRCGARGALASRVGSKWMASFPGLEGEHVTFHIEAANAVGWDRQDLSLQFSNQSPGNAESESPVEAFASRCAEQSDLWDEELCFGKEARFEEARLVKRALQVSKLKEKPEVSWLSRCEDFLPSPEPKSMEGLATAMVAFQLLMEGGFALEQLKQDAEGLWQNLLFLAEALPEEDGWTTWSAKRDAWAAELQEKFAFGWSRVCAAAVCLLAAALGKGDLILPLSDAKQSLRRLLETHAWLEQSLQEIRSSAEDLYQVLMGSDVALSIYELHGTAAVTALTQLAGLGGAFHVGVQVYWLEWSFGWCQDGSGIQALRFGTSDLGRFRERLPLGRTPLAPEEVLAVLADMRKQWDGQSYDLLRRNCAHFSVDFVRRLRVEEAPEWINALATAGGQIAQWLGVFRPVLLQEDSEALAEEKADLASPSPAELEEWAWALEYIKERSAEARRIRQKSTLRAAATLRSLPRRDKAARRPLADFDFLSELSKCPTTTNENAFSTGLALQAENYPQFLRARASLGDDPAVHEAVASLMGAPPSGAAAVTEVAPEAGEGGEGSEARNHPPLIATESFGGTDEEPPAPNEPDHADMAPDLLLDVLQASQSDKGSRDASIVSFAAQAIVAGKAEAKYKVSVEEIRIDIENAVLVHQGALTSNTEFAVALACLDQGAWKGEVNVKMQKAIAKLMG</sequence>
<feature type="region of interest" description="Disordered" evidence="4">
    <location>
        <begin position="1254"/>
        <end position="1302"/>
    </location>
</feature>
<dbReference type="InterPro" id="IPR003961">
    <property type="entry name" value="FN3_dom"/>
</dbReference>
<dbReference type="PANTHER" id="PTHR12378">
    <property type="entry name" value="DESUMOYLATING ISOPEPTIDASE"/>
    <property type="match status" value="1"/>
</dbReference>
<dbReference type="Gene3D" id="2.60.40.10">
    <property type="entry name" value="Immunoglobulins"/>
    <property type="match status" value="2"/>
</dbReference>
<dbReference type="Pfam" id="PF05903">
    <property type="entry name" value="Peptidase_C97"/>
    <property type="match status" value="1"/>
</dbReference>
<dbReference type="SMART" id="SM00060">
    <property type="entry name" value="FN3"/>
    <property type="match status" value="5"/>
</dbReference>
<name>A0ABP0PKT2_9DINO</name>
<dbReference type="CDD" id="cd00063">
    <property type="entry name" value="FN3"/>
    <property type="match status" value="3"/>
</dbReference>
<gene>
    <name evidence="7" type="ORF">CCMP2556_LOCUS37781</name>
</gene>
<evidence type="ECO:0000256" key="1">
    <source>
        <dbReference type="ARBA" id="ARBA00008140"/>
    </source>
</evidence>
<dbReference type="EMBL" id="CAXAMN010023306">
    <property type="protein sequence ID" value="CAK9076635.1"/>
    <property type="molecule type" value="Genomic_DNA"/>
</dbReference>
<accession>A0ABP0PKT2</accession>
<dbReference type="InterPro" id="IPR042266">
    <property type="entry name" value="PPPDE_sf"/>
</dbReference>
<evidence type="ECO:0000313" key="8">
    <source>
        <dbReference type="Proteomes" id="UP001642484"/>
    </source>
</evidence>
<feature type="domain" description="Fibronectin type-III" evidence="5">
    <location>
        <begin position="575"/>
        <end position="676"/>
    </location>
</feature>
<evidence type="ECO:0000256" key="4">
    <source>
        <dbReference type="SAM" id="MobiDB-lite"/>
    </source>
</evidence>
<evidence type="ECO:0000256" key="3">
    <source>
        <dbReference type="ARBA" id="ARBA00022801"/>
    </source>
</evidence>
<evidence type="ECO:0000313" key="7">
    <source>
        <dbReference type="EMBL" id="CAK9076635.1"/>
    </source>
</evidence>
<keyword evidence="8" id="KW-1185">Reference proteome</keyword>
<keyword evidence="2" id="KW-0645">Protease</keyword>
<dbReference type="InterPro" id="IPR013783">
    <property type="entry name" value="Ig-like_fold"/>
</dbReference>
<dbReference type="SUPFAM" id="SSF49265">
    <property type="entry name" value="Fibronectin type III"/>
    <property type="match status" value="3"/>
</dbReference>
<dbReference type="Proteomes" id="UP001642484">
    <property type="component" value="Unassembled WGS sequence"/>
</dbReference>
<evidence type="ECO:0008006" key="9">
    <source>
        <dbReference type="Google" id="ProtNLM"/>
    </source>
</evidence>
<keyword evidence="3" id="KW-0378">Hydrolase</keyword>
<reference evidence="7 8" key="1">
    <citation type="submission" date="2024-02" db="EMBL/GenBank/DDBJ databases">
        <authorList>
            <person name="Chen Y."/>
            <person name="Shah S."/>
            <person name="Dougan E. K."/>
            <person name="Thang M."/>
            <person name="Chan C."/>
        </authorList>
    </citation>
    <scope>NUCLEOTIDE SEQUENCE [LARGE SCALE GENOMIC DNA]</scope>
</reference>
<evidence type="ECO:0000259" key="5">
    <source>
        <dbReference type="PROSITE" id="PS50853"/>
    </source>
</evidence>
<feature type="compositionally biased region" description="Low complexity" evidence="4">
    <location>
        <begin position="1254"/>
        <end position="1264"/>
    </location>
</feature>
<evidence type="ECO:0000259" key="6">
    <source>
        <dbReference type="PROSITE" id="PS51858"/>
    </source>
</evidence>
<dbReference type="InterPro" id="IPR008580">
    <property type="entry name" value="PPPDE_dom"/>
</dbReference>
<dbReference type="SMART" id="SM01179">
    <property type="entry name" value="DUF862"/>
    <property type="match status" value="1"/>
</dbReference>
<dbReference type="InterPro" id="IPR036116">
    <property type="entry name" value="FN3_sf"/>
</dbReference>
<comment type="similarity">
    <text evidence="1">Belongs to the DeSI family.</text>
</comment>
<dbReference type="PROSITE" id="PS50853">
    <property type="entry name" value="FN3"/>
    <property type="match status" value="1"/>
</dbReference>
<proteinExistence type="inferred from homology"/>
<feature type="domain" description="PPPDE" evidence="6">
    <location>
        <begin position="979"/>
        <end position="1116"/>
    </location>
</feature>
<organism evidence="7 8">
    <name type="scientific">Durusdinium trenchii</name>
    <dbReference type="NCBI Taxonomy" id="1381693"/>
    <lineage>
        <taxon>Eukaryota</taxon>
        <taxon>Sar</taxon>
        <taxon>Alveolata</taxon>
        <taxon>Dinophyceae</taxon>
        <taxon>Suessiales</taxon>
        <taxon>Symbiodiniaceae</taxon>
        <taxon>Durusdinium</taxon>
    </lineage>
</organism>
<dbReference type="Gene3D" id="3.90.1720.30">
    <property type="entry name" value="PPPDE domains"/>
    <property type="match status" value="1"/>
</dbReference>
<dbReference type="PROSITE" id="PS51858">
    <property type="entry name" value="PPPDE"/>
    <property type="match status" value="1"/>
</dbReference>
<protein>
    <recommendedName>
        <fullName evidence="9">Desumoylating isopeptidase 2</fullName>
    </recommendedName>
</protein>